<keyword evidence="1" id="KW-0547">Nucleotide-binding</keyword>
<gene>
    <name evidence="8" type="ORF">J2X09_001669</name>
</gene>
<dbReference type="EMBL" id="JAVDWE010000003">
    <property type="protein sequence ID" value="MDR7093937.1"/>
    <property type="molecule type" value="Genomic_DNA"/>
</dbReference>
<sequence length="662" mass="72605">MNARLLSTSPFDPSRYVGSVTFISPDAAKINLPHAAGVAPRQYSGYAVLGGQVGEFVFIEGEGVAVLGRITEVRLPDSERLKAEPAAGERPDAHPIGFVQLLTTLELSSGKVISGIPAHPRIGQHVYSAHPLLVKHIVEGADATSEGVVELATIPQDASTKVNVSPAHLFGRHCAVLGATGGGKSWTVARVIQEAARLGGKIILVDPSGEFHTFTDGVRSVFLGGQRRDARDSRTFVSFPYWDLTEADLFAIFQPSPGAQVPKMREAIRSLKLNYVLHGDGEPHVYTKRDASKRDFNLRVNSNEGLVEAKGAKYRIKYLGKQIYEECVFESGGTRNEPDHSVWGAYDERIRGYCDTLVSKVFSITRSKALECLFHPQDFEPLTEKLDEFLASGDAVLRVSLEHLPFEHNARELLINAVGRHLLGLAREGRFQSMPTVVVLDEAHQFLSKSVGGEDNRVYLDAFGLIAKEGRKYGLTTLLATQRPRDIPEDVLSQMGMFIVHRLINDRDREIVEKACGNLDASAAAFLPTLGQGEAILVGVDFPMPTPIKVTEPLFPPKSEGPSYAKFWRKRPVDVSQVESDLPRHRNLHDAYAELLGLDAEEVGSLVDVEPFARDGSRGEMLYSYILDFTGLASPEVEAKIRAKHGSLSVEVGAHFFDGLRL</sequence>
<comment type="caution">
    <text evidence="8">The sequence shown here is derived from an EMBL/GenBank/DDBJ whole genome shotgun (WGS) entry which is preliminary data.</text>
</comment>
<keyword evidence="5" id="KW-0238">DNA-binding</keyword>
<dbReference type="InterPro" id="IPR033186">
    <property type="entry name" value="HerA_C"/>
</dbReference>
<dbReference type="Proteomes" id="UP001265550">
    <property type="component" value="Unassembled WGS sequence"/>
</dbReference>
<dbReference type="PANTHER" id="PTHR42957">
    <property type="entry name" value="HELICASE MJ1565-RELATED"/>
    <property type="match status" value="1"/>
</dbReference>
<dbReference type="PANTHER" id="PTHR42957:SF1">
    <property type="entry name" value="HELICASE MJ1565-RELATED"/>
    <property type="match status" value="1"/>
</dbReference>
<keyword evidence="2" id="KW-0378">Hydrolase</keyword>
<dbReference type="InterPro" id="IPR003593">
    <property type="entry name" value="AAA+_ATPase"/>
</dbReference>
<dbReference type="RefSeq" id="WP_204732206.1">
    <property type="nucleotide sequence ID" value="NZ_JAVDWE010000003.1"/>
</dbReference>
<dbReference type="Pfam" id="PF01935">
    <property type="entry name" value="DUF87"/>
    <property type="match status" value="1"/>
</dbReference>
<dbReference type="InterPro" id="IPR008571">
    <property type="entry name" value="HerA-like"/>
</dbReference>
<evidence type="ECO:0000256" key="2">
    <source>
        <dbReference type="ARBA" id="ARBA00022801"/>
    </source>
</evidence>
<dbReference type="Pfam" id="PF05872">
    <property type="entry name" value="HerA_C"/>
    <property type="match status" value="1"/>
</dbReference>
<keyword evidence="9" id="KW-1185">Reference proteome</keyword>
<dbReference type="SMART" id="SM00382">
    <property type="entry name" value="AAA"/>
    <property type="match status" value="1"/>
</dbReference>
<keyword evidence="4" id="KW-0067">ATP-binding</keyword>
<evidence type="ECO:0000256" key="1">
    <source>
        <dbReference type="ARBA" id="ARBA00022741"/>
    </source>
</evidence>
<evidence type="ECO:0000259" key="7">
    <source>
        <dbReference type="SMART" id="SM00382"/>
    </source>
</evidence>
<dbReference type="InterPro" id="IPR027417">
    <property type="entry name" value="P-loop_NTPase"/>
</dbReference>
<evidence type="ECO:0000256" key="6">
    <source>
        <dbReference type="ARBA" id="ARBA00023235"/>
    </source>
</evidence>
<keyword evidence="6" id="KW-0413">Isomerase</keyword>
<keyword evidence="3" id="KW-0347">Helicase</keyword>
<evidence type="ECO:0000313" key="9">
    <source>
        <dbReference type="Proteomes" id="UP001265550"/>
    </source>
</evidence>
<evidence type="ECO:0000313" key="8">
    <source>
        <dbReference type="EMBL" id="MDR7093937.1"/>
    </source>
</evidence>
<evidence type="ECO:0000256" key="5">
    <source>
        <dbReference type="ARBA" id="ARBA00023125"/>
    </source>
</evidence>
<evidence type="ECO:0000256" key="3">
    <source>
        <dbReference type="ARBA" id="ARBA00022806"/>
    </source>
</evidence>
<dbReference type="Gene3D" id="3.40.50.300">
    <property type="entry name" value="P-loop containing nucleotide triphosphate hydrolases"/>
    <property type="match status" value="2"/>
</dbReference>
<name>A0ABU1V912_9BURK</name>
<proteinExistence type="predicted"/>
<dbReference type="InterPro" id="IPR002789">
    <property type="entry name" value="HerA_central"/>
</dbReference>
<feature type="domain" description="AAA+ ATPase" evidence="7">
    <location>
        <begin position="170"/>
        <end position="517"/>
    </location>
</feature>
<accession>A0ABU1V912</accession>
<protein>
    <submittedName>
        <fullName evidence="8">DNA helicase HerA-like ATPase</fullName>
    </submittedName>
</protein>
<organism evidence="8 9">
    <name type="scientific">Hydrogenophaga laconesensis</name>
    <dbReference type="NCBI Taxonomy" id="1805971"/>
    <lineage>
        <taxon>Bacteria</taxon>
        <taxon>Pseudomonadati</taxon>
        <taxon>Pseudomonadota</taxon>
        <taxon>Betaproteobacteria</taxon>
        <taxon>Burkholderiales</taxon>
        <taxon>Comamonadaceae</taxon>
        <taxon>Hydrogenophaga</taxon>
    </lineage>
</organism>
<evidence type="ECO:0000256" key="4">
    <source>
        <dbReference type="ARBA" id="ARBA00022840"/>
    </source>
</evidence>
<dbReference type="SUPFAM" id="SSF52540">
    <property type="entry name" value="P-loop containing nucleoside triphosphate hydrolases"/>
    <property type="match status" value="1"/>
</dbReference>
<reference evidence="8 9" key="1">
    <citation type="submission" date="2023-07" db="EMBL/GenBank/DDBJ databases">
        <title>Sorghum-associated microbial communities from plants grown in Nebraska, USA.</title>
        <authorList>
            <person name="Schachtman D."/>
        </authorList>
    </citation>
    <scope>NUCLEOTIDE SEQUENCE [LARGE SCALE GENOMIC DNA]</scope>
    <source>
        <strain evidence="8 9">BE240</strain>
    </source>
</reference>